<dbReference type="SUPFAM" id="SSF49854">
    <property type="entry name" value="Spermadhesin, CUB domain"/>
    <property type="match status" value="1"/>
</dbReference>
<gene>
    <name evidence="4" type="ORF">D4764_02G0012270</name>
</gene>
<dbReference type="Gene3D" id="2.60.120.290">
    <property type="entry name" value="Spermadhesin, CUB domain"/>
    <property type="match status" value="1"/>
</dbReference>
<dbReference type="AlphaFoldDB" id="A0A5C6NMB7"/>
<evidence type="ECO:0000259" key="3">
    <source>
        <dbReference type="PROSITE" id="PS01180"/>
    </source>
</evidence>
<evidence type="ECO:0000256" key="2">
    <source>
        <dbReference type="PROSITE-ProRule" id="PRU00059"/>
    </source>
</evidence>
<evidence type="ECO:0000313" key="5">
    <source>
        <dbReference type="Proteomes" id="UP000324091"/>
    </source>
</evidence>
<organism evidence="4 5">
    <name type="scientific">Takifugu flavidus</name>
    <name type="common">sansaifugu</name>
    <dbReference type="NCBI Taxonomy" id="433684"/>
    <lineage>
        <taxon>Eukaryota</taxon>
        <taxon>Metazoa</taxon>
        <taxon>Chordata</taxon>
        <taxon>Craniata</taxon>
        <taxon>Vertebrata</taxon>
        <taxon>Euteleostomi</taxon>
        <taxon>Actinopterygii</taxon>
        <taxon>Neopterygii</taxon>
        <taxon>Teleostei</taxon>
        <taxon>Neoteleostei</taxon>
        <taxon>Acanthomorphata</taxon>
        <taxon>Eupercaria</taxon>
        <taxon>Tetraodontiformes</taxon>
        <taxon>Tetradontoidea</taxon>
        <taxon>Tetraodontidae</taxon>
        <taxon>Takifugu</taxon>
    </lineage>
</organism>
<evidence type="ECO:0000256" key="1">
    <source>
        <dbReference type="ARBA" id="ARBA00023157"/>
    </source>
</evidence>
<comment type="caution">
    <text evidence="4">The sequence shown here is derived from an EMBL/GenBank/DDBJ whole genome shotgun (WGS) entry which is preliminary data.</text>
</comment>
<keyword evidence="1" id="KW-1015">Disulfide bond</keyword>
<protein>
    <submittedName>
        <fullName evidence="4">CUB and sushi domain-containing protein 1</fullName>
    </submittedName>
</protein>
<dbReference type="EMBL" id="RHFK02000012">
    <property type="protein sequence ID" value="TWW68186.1"/>
    <property type="molecule type" value="Genomic_DNA"/>
</dbReference>
<feature type="domain" description="CUB" evidence="3">
    <location>
        <begin position="55"/>
        <end position="89"/>
    </location>
</feature>
<proteinExistence type="predicted"/>
<reference evidence="4 5" key="1">
    <citation type="submission" date="2019-04" db="EMBL/GenBank/DDBJ databases">
        <title>Chromosome genome assembly for Takifugu flavidus.</title>
        <authorList>
            <person name="Xiao S."/>
        </authorList>
    </citation>
    <scope>NUCLEOTIDE SEQUENCE [LARGE SCALE GENOMIC DNA]</scope>
    <source>
        <strain evidence="4">HTHZ2018</strain>
        <tissue evidence="4">Muscle</tissue>
    </source>
</reference>
<sequence>METLDPGRKLIGAELSLGPPSPAFDPLHHHVRVRVQAAVEHRDLLKSCLCPKAPCGGQYGGSEGVVLSPNFPLNYTTRQTCSYYISVSPQFGECQHGASMGPA</sequence>
<dbReference type="InterPro" id="IPR000859">
    <property type="entry name" value="CUB_dom"/>
</dbReference>
<name>A0A5C6NMB7_9TELE</name>
<dbReference type="Proteomes" id="UP000324091">
    <property type="component" value="Chromosome 2"/>
</dbReference>
<dbReference type="PROSITE" id="PS01180">
    <property type="entry name" value="CUB"/>
    <property type="match status" value="1"/>
</dbReference>
<keyword evidence="5" id="KW-1185">Reference proteome</keyword>
<accession>A0A5C6NMB7</accession>
<comment type="caution">
    <text evidence="2">Lacks conserved residue(s) required for the propagation of feature annotation.</text>
</comment>
<evidence type="ECO:0000313" key="4">
    <source>
        <dbReference type="EMBL" id="TWW68186.1"/>
    </source>
</evidence>
<dbReference type="Pfam" id="PF00431">
    <property type="entry name" value="CUB"/>
    <property type="match status" value="1"/>
</dbReference>
<dbReference type="InterPro" id="IPR035914">
    <property type="entry name" value="Sperma_CUB_dom_sf"/>
</dbReference>